<feature type="transmembrane region" description="Helical" evidence="1">
    <location>
        <begin position="248"/>
        <end position="267"/>
    </location>
</feature>
<feature type="domain" description="DUF6533" evidence="2">
    <location>
        <begin position="22"/>
        <end position="66"/>
    </location>
</feature>
<feature type="transmembrane region" description="Helical" evidence="1">
    <location>
        <begin position="100"/>
        <end position="120"/>
    </location>
</feature>
<keyword evidence="4" id="KW-1185">Reference proteome</keyword>
<dbReference type="Proteomes" id="UP001362999">
    <property type="component" value="Unassembled WGS sequence"/>
</dbReference>
<evidence type="ECO:0000313" key="4">
    <source>
        <dbReference type="Proteomes" id="UP001362999"/>
    </source>
</evidence>
<evidence type="ECO:0000259" key="2">
    <source>
        <dbReference type="Pfam" id="PF20151"/>
    </source>
</evidence>
<dbReference type="AlphaFoldDB" id="A0AAW0D4L9"/>
<dbReference type="EMBL" id="JAWWNJ010000010">
    <property type="protein sequence ID" value="KAK7046539.1"/>
    <property type="molecule type" value="Genomic_DNA"/>
</dbReference>
<proteinExistence type="predicted"/>
<gene>
    <name evidence="3" type="ORF">R3P38DRAFT_2874293</name>
</gene>
<name>A0AAW0D4L9_9AGAR</name>
<reference evidence="3 4" key="1">
    <citation type="journal article" date="2024" name="J Genomics">
        <title>Draft genome sequencing and assembly of Favolaschia claudopus CIRM-BRFM 2984 isolated from oak limbs.</title>
        <authorList>
            <person name="Navarro D."/>
            <person name="Drula E."/>
            <person name="Chaduli D."/>
            <person name="Cazenave R."/>
            <person name="Ahrendt S."/>
            <person name="Wang J."/>
            <person name="Lipzen A."/>
            <person name="Daum C."/>
            <person name="Barry K."/>
            <person name="Grigoriev I.V."/>
            <person name="Favel A."/>
            <person name="Rosso M.N."/>
            <person name="Martin F."/>
        </authorList>
    </citation>
    <scope>NUCLEOTIDE SEQUENCE [LARGE SCALE GENOMIC DNA]</scope>
    <source>
        <strain evidence="3 4">CIRM-BRFM 2984</strain>
    </source>
</reference>
<feature type="transmembrane region" description="Helical" evidence="1">
    <location>
        <begin position="180"/>
        <end position="201"/>
    </location>
</feature>
<feature type="transmembrane region" description="Helical" evidence="1">
    <location>
        <begin position="20"/>
        <end position="40"/>
    </location>
</feature>
<evidence type="ECO:0000256" key="1">
    <source>
        <dbReference type="SAM" id="Phobius"/>
    </source>
</evidence>
<evidence type="ECO:0000313" key="3">
    <source>
        <dbReference type="EMBL" id="KAK7046539.1"/>
    </source>
</evidence>
<keyword evidence="1" id="KW-0472">Membrane</keyword>
<protein>
    <recommendedName>
        <fullName evidence="2">DUF6533 domain-containing protein</fullName>
    </recommendedName>
</protein>
<keyword evidence="1" id="KW-0812">Transmembrane</keyword>
<feature type="transmembrane region" description="Helical" evidence="1">
    <location>
        <begin position="60"/>
        <end position="80"/>
    </location>
</feature>
<sequence length="337" mass="37659">MVDSSTSISPAEFQYEKNVNAYLSLISLTILLYDYGLTLCDEVAAYWGSRLTWASVLFYVNRYVSIVGNTVPLVLGSFWATPKFDPHKIQACRNIQTYHQYFSIVAQMFVAAMLIMRTYALYERNRYILFLTTGTAVAAVAVGGFILYSAKDGTEDFNNVYLEVGCASGLGSFESRRFGFGWMGMLVFDIVVFLLTAWKAIGLSRRQRAGRGLFAILLRDGAVFFGVMMASNCGNILSFFFAGPYLRGVATAFTNVISSVMISRLMLNVRLHSDEYRTQFRTGESTTLFSPPLSTVVDPYYPTNHTQFADSRFDDGRGGAYNDVALDDLRSGDQREP</sequence>
<feature type="transmembrane region" description="Helical" evidence="1">
    <location>
        <begin position="222"/>
        <end position="242"/>
    </location>
</feature>
<dbReference type="Pfam" id="PF20151">
    <property type="entry name" value="DUF6533"/>
    <property type="match status" value="1"/>
</dbReference>
<keyword evidence="1" id="KW-1133">Transmembrane helix</keyword>
<comment type="caution">
    <text evidence="3">The sequence shown here is derived from an EMBL/GenBank/DDBJ whole genome shotgun (WGS) entry which is preliminary data.</text>
</comment>
<accession>A0AAW0D4L9</accession>
<organism evidence="3 4">
    <name type="scientific">Favolaschia claudopus</name>
    <dbReference type="NCBI Taxonomy" id="2862362"/>
    <lineage>
        <taxon>Eukaryota</taxon>
        <taxon>Fungi</taxon>
        <taxon>Dikarya</taxon>
        <taxon>Basidiomycota</taxon>
        <taxon>Agaricomycotina</taxon>
        <taxon>Agaricomycetes</taxon>
        <taxon>Agaricomycetidae</taxon>
        <taxon>Agaricales</taxon>
        <taxon>Marasmiineae</taxon>
        <taxon>Mycenaceae</taxon>
        <taxon>Favolaschia</taxon>
    </lineage>
</organism>
<dbReference type="InterPro" id="IPR045340">
    <property type="entry name" value="DUF6533"/>
</dbReference>
<feature type="transmembrane region" description="Helical" evidence="1">
    <location>
        <begin position="127"/>
        <end position="148"/>
    </location>
</feature>